<protein>
    <submittedName>
        <fullName evidence="2">Unannotated protein</fullName>
    </submittedName>
</protein>
<evidence type="ECO:0000313" key="2">
    <source>
        <dbReference type="EMBL" id="CAB5006924.1"/>
    </source>
</evidence>
<proteinExistence type="predicted"/>
<evidence type="ECO:0000256" key="1">
    <source>
        <dbReference type="SAM" id="MobiDB-lite"/>
    </source>
</evidence>
<accession>A0A6J7PY33</accession>
<feature type="region of interest" description="Disordered" evidence="1">
    <location>
        <begin position="1"/>
        <end position="20"/>
    </location>
</feature>
<dbReference type="AlphaFoldDB" id="A0A6J7PY33"/>
<sequence length="143" mass="15687">MIDGQAMQPGEQAVSPTGDVATGADRVARTCRQCLIERVQHRSVNRPVFAPSVNKVRVVIRVKPHLIQSGHIYNRMGLVVINEILVAVATRGYLYILAVRRQCLSNDIRYLVSTRGHINGLEIGREPAAVKALAITSNNGPPR</sequence>
<organism evidence="2">
    <name type="scientific">freshwater metagenome</name>
    <dbReference type="NCBI Taxonomy" id="449393"/>
    <lineage>
        <taxon>unclassified sequences</taxon>
        <taxon>metagenomes</taxon>
        <taxon>ecological metagenomes</taxon>
    </lineage>
</organism>
<gene>
    <name evidence="2" type="ORF">UFOPK4043_00868</name>
</gene>
<reference evidence="2" key="1">
    <citation type="submission" date="2020-05" db="EMBL/GenBank/DDBJ databases">
        <authorList>
            <person name="Chiriac C."/>
            <person name="Salcher M."/>
            <person name="Ghai R."/>
            <person name="Kavagutti S V."/>
        </authorList>
    </citation>
    <scope>NUCLEOTIDE SEQUENCE</scope>
</reference>
<name>A0A6J7PY33_9ZZZZ</name>
<dbReference type="EMBL" id="CAFBPA010000119">
    <property type="protein sequence ID" value="CAB5006924.1"/>
    <property type="molecule type" value="Genomic_DNA"/>
</dbReference>